<dbReference type="RefSeq" id="WP_163664164.1">
    <property type="nucleotide sequence ID" value="NZ_QXHD01000004.1"/>
</dbReference>
<proteinExistence type="predicted"/>
<gene>
    <name evidence="1" type="ORF">DXZ20_12775</name>
</gene>
<dbReference type="Proteomes" id="UP000481033">
    <property type="component" value="Unassembled WGS sequence"/>
</dbReference>
<evidence type="ECO:0000313" key="2">
    <source>
        <dbReference type="Proteomes" id="UP000481033"/>
    </source>
</evidence>
<organism evidence="1 2">
    <name type="scientific">Adonisia turfae CCMR0081</name>
    <dbReference type="NCBI Taxonomy" id="2292702"/>
    <lineage>
        <taxon>Bacteria</taxon>
        <taxon>Bacillati</taxon>
        <taxon>Cyanobacteriota</taxon>
        <taxon>Adonisia</taxon>
        <taxon>Adonisia turfae</taxon>
    </lineage>
</organism>
<reference evidence="1 2" key="1">
    <citation type="journal article" date="2020" name="Microb. Ecol.">
        <title>Ecogenomics of the Marine Benthic Filamentous Cyanobacterium Adonisia.</title>
        <authorList>
            <person name="Walter J.M."/>
            <person name="Coutinho F.H."/>
            <person name="Leomil L."/>
            <person name="Hargreaves P.I."/>
            <person name="Campeao M.E."/>
            <person name="Vieira V.V."/>
            <person name="Silva B.S."/>
            <person name="Fistarol G.O."/>
            <person name="Salomon P.S."/>
            <person name="Sawabe T."/>
            <person name="Mino S."/>
            <person name="Hosokawa M."/>
            <person name="Miyashita H."/>
            <person name="Maruyama F."/>
            <person name="van Verk M.C."/>
            <person name="Dutilh B.E."/>
            <person name="Thompson C.C."/>
            <person name="Thompson F.L."/>
        </authorList>
    </citation>
    <scope>NUCLEOTIDE SEQUENCE [LARGE SCALE GENOMIC DNA]</scope>
    <source>
        <strain evidence="1 2">CCMR0081</strain>
    </source>
</reference>
<evidence type="ECO:0000313" key="1">
    <source>
        <dbReference type="EMBL" id="NEZ56534.1"/>
    </source>
</evidence>
<keyword evidence="2" id="KW-1185">Reference proteome</keyword>
<name>A0A6M0RJZ1_9CYAN</name>
<dbReference type="AlphaFoldDB" id="A0A6M0RJZ1"/>
<accession>A0A6M0RJZ1</accession>
<comment type="caution">
    <text evidence="1">The sequence shown here is derived from an EMBL/GenBank/DDBJ whole genome shotgun (WGS) entry which is preliminary data.</text>
</comment>
<sequence>MAIQQGDYENLLARCSNYRGALAMLKQYRPYLEMLPSMRRPQESIVTIPLPNISIRRAIESPVGPLNKRREVVTLPCDLAILMCDPEWKIKTGVDVLLFIHRPDEDFSELLSRWRQTQILLSENYEWLMPARHEHLMNEGSEQPYPLFVTFPKTPERIIRGLKGAELPVIIYTPTLWSDPEERSELVISPQFESEELIDDGDEALRDWGIDIEAADDGVEP</sequence>
<dbReference type="EMBL" id="QXHD01000004">
    <property type="protein sequence ID" value="NEZ56534.1"/>
    <property type="molecule type" value="Genomic_DNA"/>
</dbReference>
<protein>
    <submittedName>
        <fullName evidence="1">Uncharacterized protein</fullName>
    </submittedName>
</protein>